<evidence type="ECO:0008006" key="2">
    <source>
        <dbReference type="Google" id="ProtNLM"/>
    </source>
</evidence>
<proteinExistence type="predicted"/>
<evidence type="ECO:0000313" key="1">
    <source>
        <dbReference type="EMBL" id="KAL0449543.1"/>
    </source>
</evidence>
<reference evidence="1" key="2">
    <citation type="journal article" date="2024" name="Plant">
        <title>Genomic evolution and insights into agronomic trait innovations of Sesamum species.</title>
        <authorList>
            <person name="Miao H."/>
            <person name="Wang L."/>
            <person name="Qu L."/>
            <person name="Liu H."/>
            <person name="Sun Y."/>
            <person name="Le M."/>
            <person name="Wang Q."/>
            <person name="Wei S."/>
            <person name="Zheng Y."/>
            <person name="Lin W."/>
            <person name="Duan Y."/>
            <person name="Cao H."/>
            <person name="Xiong S."/>
            <person name="Wang X."/>
            <person name="Wei L."/>
            <person name="Li C."/>
            <person name="Ma Q."/>
            <person name="Ju M."/>
            <person name="Zhao R."/>
            <person name="Li G."/>
            <person name="Mu C."/>
            <person name="Tian Q."/>
            <person name="Mei H."/>
            <person name="Zhang T."/>
            <person name="Gao T."/>
            <person name="Zhang H."/>
        </authorList>
    </citation>
    <scope>NUCLEOTIDE SEQUENCE</scope>
    <source>
        <strain evidence="1">KEN1</strain>
    </source>
</reference>
<gene>
    <name evidence="1" type="ORF">Slati_1510700</name>
</gene>
<reference evidence="1" key="1">
    <citation type="submission" date="2020-06" db="EMBL/GenBank/DDBJ databases">
        <authorList>
            <person name="Li T."/>
            <person name="Hu X."/>
            <person name="Zhang T."/>
            <person name="Song X."/>
            <person name="Zhang H."/>
            <person name="Dai N."/>
            <person name="Sheng W."/>
            <person name="Hou X."/>
            <person name="Wei L."/>
        </authorList>
    </citation>
    <scope>NUCLEOTIDE SEQUENCE</scope>
    <source>
        <strain evidence="1">KEN1</strain>
        <tissue evidence="1">Leaf</tissue>
    </source>
</reference>
<dbReference type="AlphaFoldDB" id="A0AAW2X6Z2"/>
<name>A0AAW2X6Z2_9LAMI</name>
<dbReference type="EMBL" id="JACGWN010000005">
    <property type="protein sequence ID" value="KAL0449543.1"/>
    <property type="molecule type" value="Genomic_DNA"/>
</dbReference>
<comment type="caution">
    <text evidence="1">The sequence shown here is derived from an EMBL/GenBank/DDBJ whole genome shotgun (WGS) entry which is preliminary data.</text>
</comment>
<organism evidence="1">
    <name type="scientific">Sesamum latifolium</name>
    <dbReference type="NCBI Taxonomy" id="2727402"/>
    <lineage>
        <taxon>Eukaryota</taxon>
        <taxon>Viridiplantae</taxon>
        <taxon>Streptophyta</taxon>
        <taxon>Embryophyta</taxon>
        <taxon>Tracheophyta</taxon>
        <taxon>Spermatophyta</taxon>
        <taxon>Magnoliopsida</taxon>
        <taxon>eudicotyledons</taxon>
        <taxon>Gunneridae</taxon>
        <taxon>Pentapetalae</taxon>
        <taxon>asterids</taxon>
        <taxon>lamiids</taxon>
        <taxon>Lamiales</taxon>
        <taxon>Pedaliaceae</taxon>
        <taxon>Sesamum</taxon>
    </lineage>
</organism>
<protein>
    <recommendedName>
        <fullName evidence="2">Reverse transcriptase</fullName>
    </recommendedName>
</protein>
<sequence length="204" mass="22935">MSTSSNKRDNIGVDIAGPSTTYTPQDYYVSQPSQQDDWFHSAPYMPSHTKSYSAHIDLDLGLDINKSYAPEYSISPIVSGSRPRKEHKIFPLISKEEKVEVHNPQNHGREPRIHQFGPSQRICSHILQKPTLMQSDQEIKDTIFSIDKDSVAGPNGFSSAFYQTCWELIATDINKAVNDFFCGTPMPRNFTATTIVLILKVDSP</sequence>
<accession>A0AAW2X6Z2</accession>